<feature type="compositionally biased region" description="Low complexity" evidence="1">
    <location>
        <begin position="25"/>
        <end position="64"/>
    </location>
</feature>
<name>A0AA37BBP2_9ACTN</name>
<feature type="region of interest" description="Disordered" evidence="1">
    <location>
        <begin position="115"/>
        <end position="177"/>
    </location>
</feature>
<protein>
    <recommendedName>
        <fullName evidence="5">Cell division protein FtsL</fullName>
    </recommendedName>
</protein>
<accession>A0AA37BBP2</accession>
<evidence type="ECO:0000313" key="4">
    <source>
        <dbReference type="Proteomes" id="UP000627984"/>
    </source>
</evidence>
<keyword evidence="2" id="KW-0472">Membrane</keyword>
<proteinExistence type="predicted"/>
<dbReference type="Proteomes" id="UP000627984">
    <property type="component" value="Unassembled WGS sequence"/>
</dbReference>
<comment type="caution">
    <text evidence="3">The sequence shown here is derived from an EMBL/GenBank/DDBJ whole genome shotgun (WGS) entry which is preliminary data.</text>
</comment>
<feature type="transmembrane region" description="Helical" evidence="2">
    <location>
        <begin position="72"/>
        <end position="95"/>
    </location>
</feature>
<feature type="region of interest" description="Disordered" evidence="1">
    <location>
        <begin position="1"/>
        <end position="64"/>
    </location>
</feature>
<keyword evidence="2" id="KW-0812">Transmembrane</keyword>
<organism evidence="3 4">
    <name type="scientific">Planomonospora parontospora</name>
    <dbReference type="NCBI Taxonomy" id="58119"/>
    <lineage>
        <taxon>Bacteria</taxon>
        <taxon>Bacillati</taxon>
        <taxon>Actinomycetota</taxon>
        <taxon>Actinomycetes</taxon>
        <taxon>Streptosporangiales</taxon>
        <taxon>Streptosporangiaceae</taxon>
        <taxon>Planomonospora</taxon>
    </lineage>
</organism>
<keyword evidence="2" id="KW-1133">Transmembrane helix</keyword>
<reference evidence="3" key="1">
    <citation type="journal article" date="2014" name="Int. J. Syst. Evol. Microbiol.">
        <title>Complete genome sequence of Corynebacterium casei LMG S-19264T (=DSM 44701T), isolated from a smear-ripened cheese.</title>
        <authorList>
            <consortium name="US DOE Joint Genome Institute (JGI-PGF)"/>
            <person name="Walter F."/>
            <person name="Albersmeier A."/>
            <person name="Kalinowski J."/>
            <person name="Ruckert C."/>
        </authorList>
    </citation>
    <scope>NUCLEOTIDE SEQUENCE</scope>
    <source>
        <strain evidence="3">JCM 3093</strain>
    </source>
</reference>
<sequence length="177" mass="18748">MRQLTRAEPDVRRAAPGRDRRAPRAPRVTPSGRRPRPAKAAPAVAPAAQGAPAQAAAVQAGSPSGRAPRAPFVLLVVGLLCGGLVTLLLLNTVLAQNAIRESDLRRELHQLSLQKQKQKSENMQLEMPRQVADAADRQGMVPDDSARVIDSDGLPGGRVASESQTPVGQERVPGTGR</sequence>
<dbReference type="AlphaFoldDB" id="A0AA37BBP2"/>
<evidence type="ECO:0000256" key="2">
    <source>
        <dbReference type="SAM" id="Phobius"/>
    </source>
</evidence>
<dbReference type="EMBL" id="BMQD01000001">
    <property type="protein sequence ID" value="GGK47794.1"/>
    <property type="molecule type" value="Genomic_DNA"/>
</dbReference>
<reference evidence="3" key="2">
    <citation type="submission" date="2022-09" db="EMBL/GenBank/DDBJ databases">
        <authorList>
            <person name="Sun Q."/>
            <person name="Ohkuma M."/>
        </authorList>
    </citation>
    <scope>NUCLEOTIDE SEQUENCE</scope>
    <source>
        <strain evidence="3">JCM 3093</strain>
    </source>
</reference>
<gene>
    <name evidence="3" type="ORF">GCM10010126_04340</name>
</gene>
<evidence type="ECO:0000256" key="1">
    <source>
        <dbReference type="SAM" id="MobiDB-lite"/>
    </source>
</evidence>
<feature type="compositionally biased region" description="Basic and acidic residues" evidence="1">
    <location>
        <begin position="1"/>
        <end position="22"/>
    </location>
</feature>
<evidence type="ECO:0000313" key="3">
    <source>
        <dbReference type="EMBL" id="GGK47794.1"/>
    </source>
</evidence>
<evidence type="ECO:0008006" key="5">
    <source>
        <dbReference type="Google" id="ProtNLM"/>
    </source>
</evidence>